<sequence length="666" mass="76799">MGHSSHFETSRDRPKTPWRLEGQQNQAQARRPLFTSAELHALKTGMHCTMYNSMGAHLDEVDGVKGTRFAVWAPNAREVCVISDKNHWKHGEHYLNSSDAGVWSGFVPNMSEGEAYKYSLRGQNGEFFEKSDPYAFYSELRPKTASIVYNLENFPWQDQQWLEKREKTNWHDQPITIYEIHPGSWKRPKDGRQFYTYRELAKELVEYVHQMGYTHIQLMPITEHPFDGSWGYQTTGYYSPTSRFGTPHDLMYFIDYCHQSDIGVLFDWVPGHFPTDGHSLGRFDGTCLYEHADPRKGFHPDWGTYIFNYGRNEVCDFLLSSAHFWIDKYHFDGLRVDAVASMLYLDYSREEGEWLPNSSGGRENLEAIEFLKNANTSLHGAYPGILTIAEESTSWGGVSHPVYNGGLGFNMKWDMGWMNDTLRYMHFDPIYRSHHQGELSFRMIYAFTENFVLPLSHDEVVHGKRSLLSQMPGDMWQQFANLRLLYGYQYTMPGKKLLFMGGELAQWHEWNHDSELDWNLIGNENHDGIRRLVGDLNQLYRTEKSLYETDFTPEGFSWIQCDDSINSVFAFQRKSTDDHEHVIVIGNFTPVPREGYRIGVPIAGFYNEIINSDAKIYGGSNIGNAGGVYSEKINSHGLDYSITLNLPPLGLLIMKPVSAKKEPPQE</sequence>
<dbReference type="KEGG" id="gaw:V144x_35650"/>
<dbReference type="InterPro" id="IPR006048">
    <property type="entry name" value="A-amylase/branching_C"/>
</dbReference>
<dbReference type="InterPro" id="IPR014756">
    <property type="entry name" value="Ig_E-set"/>
</dbReference>
<evidence type="ECO:0000256" key="9">
    <source>
        <dbReference type="ARBA" id="ARBA00023277"/>
    </source>
</evidence>
<gene>
    <name evidence="10 14" type="primary">glgB</name>
    <name evidence="14" type="ORF">V144x_35650</name>
</gene>
<dbReference type="InterPro" id="IPR013780">
    <property type="entry name" value="Glyco_hydro_b"/>
</dbReference>
<evidence type="ECO:0000256" key="11">
    <source>
        <dbReference type="PIRSR" id="PIRSR000463-1"/>
    </source>
</evidence>
<dbReference type="Pfam" id="PF00128">
    <property type="entry name" value="Alpha-amylase"/>
    <property type="match status" value="1"/>
</dbReference>
<dbReference type="HAMAP" id="MF_00685">
    <property type="entry name" value="GlgB"/>
    <property type="match status" value="1"/>
</dbReference>
<keyword evidence="7 10" id="KW-0808">Transferase</keyword>
<dbReference type="PANTHER" id="PTHR43651">
    <property type="entry name" value="1,4-ALPHA-GLUCAN-BRANCHING ENZYME"/>
    <property type="match status" value="1"/>
</dbReference>
<dbReference type="InterPro" id="IPR037439">
    <property type="entry name" value="Branching_enzy"/>
</dbReference>
<evidence type="ECO:0000256" key="3">
    <source>
        <dbReference type="ARBA" id="ARBA00004964"/>
    </source>
</evidence>
<evidence type="ECO:0000256" key="4">
    <source>
        <dbReference type="ARBA" id="ARBA00009000"/>
    </source>
</evidence>
<dbReference type="FunFam" id="2.60.40.1180:FF:000002">
    <property type="entry name" value="1,4-alpha-glucan branching enzyme GlgB"/>
    <property type="match status" value="1"/>
</dbReference>
<evidence type="ECO:0000259" key="13">
    <source>
        <dbReference type="SMART" id="SM00642"/>
    </source>
</evidence>
<dbReference type="NCBIfam" id="NF008967">
    <property type="entry name" value="PRK12313.1"/>
    <property type="match status" value="1"/>
</dbReference>
<dbReference type="CDD" id="cd11322">
    <property type="entry name" value="AmyAc_Glg_BE"/>
    <property type="match status" value="1"/>
</dbReference>
<dbReference type="CDD" id="cd02855">
    <property type="entry name" value="E_set_GBE_prok_N"/>
    <property type="match status" value="1"/>
</dbReference>
<dbReference type="InterPro" id="IPR013783">
    <property type="entry name" value="Ig-like_fold"/>
</dbReference>
<accession>A0A517VYK5</accession>
<dbReference type="Gene3D" id="2.60.40.1180">
    <property type="entry name" value="Golgi alpha-mannosidase II"/>
    <property type="match status" value="1"/>
</dbReference>
<comment type="pathway">
    <text evidence="3 10">Glycan biosynthesis; glycogen biosynthesis.</text>
</comment>
<feature type="domain" description="Glycosyl hydrolase family 13 catalytic" evidence="13">
    <location>
        <begin position="179"/>
        <end position="530"/>
    </location>
</feature>
<dbReference type="GO" id="GO:0043169">
    <property type="term" value="F:cation binding"/>
    <property type="evidence" value="ECO:0007669"/>
    <property type="project" value="InterPro"/>
</dbReference>
<dbReference type="Pfam" id="PF02806">
    <property type="entry name" value="Alpha-amylase_C"/>
    <property type="match status" value="1"/>
</dbReference>
<evidence type="ECO:0000256" key="5">
    <source>
        <dbReference type="ARBA" id="ARBA00022600"/>
    </source>
</evidence>
<dbReference type="InterPro" id="IPR006047">
    <property type="entry name" value="GH13_cat_dom"/>
</dbReference>
<evidence type="ECO:0000256" key="7">
    <source>
        <dbReference type="ARBA" id="ARBA00022679"/>
    </source>
</evidence>
<dbReference type="NCBIfam" id="TIGR01515">
    <property type="entry name" value="branching_enzym"/>
    <property type="match status" value="1"/>
</dbReference>
<dbReference type="InterPro" id="IPR017853">
    <property type="entry name" value="GH"/>
</dbReference>
<dbReference type="SUPFAM" id="SSF81296">
    <property type="entry name" value="E set domains"/>
    <property type="match status" value="1"/>
</dbReference>
<dbReference type="InterPro" id="IPR004193">
    <property type="entry name" value="Glyco_hydro_13_N"/>
</dbReference>
<dbReference type="PIRSF" id="PIRSF000463">
    <property type="entry name" value="GlgB"/>
    <property type="match status" value="1"/>
</dbReference>
<comment type="subunit">
    <text evidence="10">Monomer.</text>
</comment>
<dbReference type="InterPro" id="IPR006407">
    <property type="entry name" value="GlgB"/>
</dbReference>
<comment type="similarity">
    <text evidence="4 10">Belongs to the glycosyl hydrolase 13 family. GlgB subfamily.</text>
</comment>
<comment type="function">
    <text evidence="2 10">Catalyzes the formation of the alpha-1,6-glucosidic linkages in glycogen by scission of a 1,4-alpha-linked oligosaccharide from growing alpha-1,4-glucan chains and the subsequent attachment of the oligosaccharide to the alpha-1,6 position.</text>
</comment>
<dbReference type="UniPathway" id="UPA00164"/>
<dbReference type="GO" id="GO:0005978">
    <property type="term" value="P:glycogen biosynthetic process"/>
    <property type="evidence" value="ECO:0007669"/>
    <property type="project" value="UniProtKB-UniRule"/>
</dbReference>
<protein>
    <recommendedName>
        <fullName evidence="10">1,4-alpha-glucan branching enzyme GlgB</fullName>
        <ecNumber evidence="10">2.4.1.18</ecNumber>
    </recommendedName>
    <alternativeName>
        <fullName evidence="10">1,4-alpha-D-glucan:1,4-alpha-D-glucan 6-glucosyl-transferase</fullName>
    </alternativeName>
    <alternativeName>
        <fullName evidence="10">Alpha-(1-&gt;4)-glucan branching enzyme</fullName>
    </alternativeName>
    <alternativeName>
        <fullName evidence="10">Glycogen branching enzyme</fullName>
        <shortName evidence="10">BE</shortName>
    </alternativeName>
</protein>
<comment type="catalytic activity">
    <reaction evidence="1 10">
        <text>Transfers a segment of a (1-&gt;4)-alpha-D-glucan chain to a primary hydroxy group in a similar glucan chain.</text>
        <dbReference type="EC" id="2.4.1.18"/>
    </reaction>
</comment>
<feature type="active site" description="Nucleophile" evidence="10 11">
    <location>
        <position position="337"/>
    </location>
</feature>
<evidence type="ECO:0000256" key="8">
    <source>
        <dbReference type="ARBA" id="ARBA00023056"/>
    </source>
</evidence>
<dbReference type="FunFam" id="3.20.20.80:FF:000003">
    <property type="entry name" value="1,4-alpha-glucan branching enzyme GlgB"/>
    <property type="match status" value="1"/>
</dbReference>
<dbReference type="Pfam" id="PF02922">
    <property type="entry name" value="CBM_48"/>
    <property type="match status" value="1"/>
</dbReference>
<dbReference type="NCBIfam" id="NF003811">
    <property type="entry name" value="PRK05402.1"/>
    <property type="match status" value="1"/>
</dbReference>
<feature type="compositionally biased region" description="Basic and acidic residues" evidence="12">
    <location>
        <begin position="1"/>
        <end position="15"/>
    </location>
</feature>
<reference evidence="14 15" key="1">
    <citation type="submission" date="2019-03" db="EMBL/GenBank/DDBJ databases">
        <title>Deep-cultivation of Planctomycetes and their phenomic and genomic characterization uncovers novel biology.</title>
        <authorList>
            <person name="Wiegand S."/>
            <person name="Jogler M."/>
            <person name="Boedeker C."/>
            <person name="Pinto D."/>
            <person name="Vollmers J."/>
            <person name="Rivas-Marin E."/>
            <person name="Kohn T."/>
            <person name="Peeters S.H."/>
            <person name="Heuer A."/>
            <person name="Rast P."/>
            <person name="Oberbeckmann S."/>
            <person name="Bunk B."/>
            <person name="Jeske O."/>
            <person name="Meyerdierks A."/>
            <person name="Storesund J.E."/>
            <person name="Kallscheuer N."/>
            <person name="Luecker S."/>
            <person name="Lage O.M."/>
            <person name="Pohl T."/>
            <person name="Merkel B.J."/>
            <person name="Hornburger P."/>
            <person name="Mueller R.-W."/>
            <person name="Bruemmer F."/>
            <person name="Labrenz M."/>
            <person name="Spormann A.M."/>
            <person name="Op den Camp H."/>
            <person name="Overmann J."/>
            <person name="Amann R."/>
            <person name="Jetten M.S.M."/>
            <person name="Mascher T."/>
            <person name="Medema M.H."/>
            <person name="Devos D.P."/>
            <person name="Kaster A.-K."/>
            <person name="Ovreas L."/>
            <person name="Rohde M."/>
            <person name="Galperin M.Y."/>
            <person name="Jogler C."/>
        </authorList>
    </citation>
    <scope>NUCLEOTIDE SEQUENCE [LARGE SCALE GENOMIC DNA]</scope>
    <source>
        <strain evidence="14 15">V144</strain>
    </source>
</reference>
<dbReference type="SUPFAM" id="SSF51445">
    <property type="entry name" value="(Trans)glycosidases"/>
    <property type="match status" value="1"/>
</dbReference>
<organism evidence="14 15">
    <name type="scientific">Gimesia aquarii</name>
    <dbReference type="NCBI Taxonomy" id="2527964"/>
    <lineage>
        <taxon>Bacteria</taxon>
        <taxon>Pseudomonadati</taxon>
        <taxon>Planctomycetota</taxon>
        <taxon>Planctomycetia</taxon>
        <taxon>Planctomycetales</taxon>
        <taxon>Planctomycetaceae</taxon>
        <taxon>Gimesia</taxon>
    </lineage>
</organism>
<dbReference type="GO" id="GO:0004553">
    <property type="term" value="F:hydrolase activity, hydrolyzing O-glycosyl compounds"/>
    <property type="evidence" value="ECO:0007669"/>
    <property type="project" value="InterPro"/>
</dbReference>
<dbReference type="SMART" id="SM00642">
    <property type="entry name" value="Aamy"/>
    <property type="match status" value="1"/>
</dbReference>
<evidence type="ECO:0000256" key="6">
    <source>
        <dbReference type="ARBA" id="ARBA00022676"/>
    </source>
</evidence>
<evidence type="ECO:0000313" key="14">
    <source>
        <dbReference type="EMBL" id="QDT98081.1"/>
    </source>
</evidence>
<keyword evidence="5 10" id="KW-0321">Glycogen metabolism</keyword>
<dbReference type="Gene3D" id="3.20.20.80">
    <property type="entry name" value="Glycosidases"/>
    <property type="match status" value="1"/>
</dbReference>
<feature type="active site" description="Proton donor" evidence="10 11">
    <location>
        <position position="390"/>
    </location>
</feature>
<feature type="region of interest" description="Disordered" evidence="12">
    <location>
        <begin position="1"/>
        <end position="29"/>
    </location>
</feature>
<keyword evidence="9 10" id="KW-0119">Carbohydrate metabolism</keyword>
<evidence type="ECO:0000256" key="1">
    <source>
        <dbReference type="ARBA" id="ARBA00000826"/>
    </source>
</evidence>
<dbReference type="Proteomes" id="UP000318704">
    <property type="component" value="Chromosome"/>
</dbReference>
<proteinExistence type="inferred from homology"/>
<name>A0A517VYK5_9PLAN</name>
<dbReference type="PANTHER" id="PTHR43651:SF3">
    <property type="entry name" value="1,4-ALPHA-GLUCAN-BRANCHING ENZYME"/>
    <property type="match status" value="1"/>
</dbReference>
<dbReference type="AlphaFoldDB" id="A0A517VYK5"/>
<evidence type="ECO:0000256" key="10">
    <source>
        <dbReference type="HAMAP-Rule" id="MF_00685"/>
    </source>
</evidence>
<dbReference type="InterPro" id="IPR044143">
    <property type="entry name" value="GlgB_N_E_set_prok"/>
</dbReference>
<dbReference type="Gene3D" id="2.60.40.10">
    <property type="entry name" value="Immunoglobulins"/>
    <property type="match status" value="1"/>
</dbReference>
<keyword evidence="8 10" id="KW-0320">Glycogen biosynthesis</keyword>
<dbReference type="EMBL" id="CP037920">
    <property type="protein sequence ID" value="QDT98081.1"/>
    <property type="molecule type" value="Genomic_DNA"/>
</dbReference>
<dbReference type="EC" id="2.4.1.18" evidence="10"/>
<evidence type="ECO:0000256" key="12">
    <source>
        <dbReference type="SAM" id="MobiDB-lite"/>
    </source>
</evidence>
<keyword evidence="6 10" id="KW-0328">Glycosyltransferase</keyword>
<evidence type="ECO:0000256" key="2">
    <source>
        <dbReference type="ARBA" id="ARBA00002953"/>
    </source>
</evidence>
<evidence type="ECO:0000313" key="15">
    <source>
        <dbReference type="Proteomes" id="UP000318704"/>
    </source>
</evidence>
<dbReference type="GO" id="GO:0005829">
    <property type="term" value="C:cytosol"/>
    <property type="evidence" value="ECO:0007669"/>
    <property type="project" value="TreeGrafter"/>
</dbReference>
<dbReference type="SUPFAM" id="SSF51011">
    <property type="entry name" value="Glycosyl hydrolase domain"/>
    <property type="match status" value="1"/>
</dbReference>
<dbReference type="GO" id="GO:0003844">
    <property type="term" value="F:1,4-alpha-glucan branching enzyme activity"/>
    <property type="evidence" value="ECO:0007669"/>
    <property type="project" value="UniProtKB-UniRule"/>
</dbReference>